<dbReference type="AlphaFoldDB" id="A0A246K4P0"/>
<dbReference type="SUPFAM" id="SSF52540">
    <property type="entry name" value="P-loop containing nucleoside triphosphate hydrolases"/>
    <property type="match status" value="1"/>
</dbReference>
<gene>
    <name evidence="5" type="ORF">CDQ91_06395</name>
</gene>
<keyword evidence="4" id="KW-0143">Chaperone</keyword>
<dbReference type="InterPro" id="IPR052040">
    <property type="entry name" value="GTPase/Isobutyryl-CoA_mutase"/>
</dbReference>
<dbReference type="PANTHER" id="PTHR43087">
    <property type="entry name" value="LYSINE/ARGININE/ORNITHINE TRANSPORT SYSTEM KINASE"/>
    <property type="match status" value="1"/>
</dbReference>
<dbReference type="PANTHER" id="PTHR43087:SF1">
    <property type="entry name" value="LAO_AO TRANSPORT SYSTEM ATPASE"/>
    <property type="match status" value="1"/>
</dbReference>
<sequence>MTGTRAGSDAASLLKAVRDRDPLAVARAITAIENRTAAGTELAVAVRGRASLCRTLGVTGPPGAGKSSLINALLPELLPRYRRVAILTVDPSSPISGGAVLGDRVRMAAHSANPDVFIRSLAARGHLGGVTRTTRSVMDLLAAADMDLVIVETVGTGQSEVEVANLTDVKIVICAPGLGDEMQAMKAGVLEIADLLVVNKADLPDAARTATHLKAMLHHRGHDERRSMLSVSTLNQDGLKALGDAIDVRFAGLPSGPPDAAVGGGISRSTLAQDVADAAAALVLGTSDPRLATIIENMAQGRLSRHEGATAALGLLTDLVASLEARTYS</sequence>
<dbReference type="EMBL" id="NISJ01000002">
    <property type="protein sequence ID" value="OWR00372.1"/>
    <property type="molecule type" value="Genomic_DNA"/>
</dbReference>
<comment type="caution">
    <text evidence="5">The sequence shown here is derived from an EMBL/GenBank/DDBJ whole genome shotgun (WGS) entry which is preliminary data.</text>
</comment>
<protein>
    <submittedName>
        <fullName evidence="5">Methylmalonyl Co-A mutase-associated GTPase MeaB</fullName>
    </submittedName>
</protein>
<keyword evidence="2" id="KW-0378">Hydrolase</keyword>
<dbReference type="GO" id="GO:0005525">
    <property type="term" value="F:GTP binding"/>
    <property type="evidence" value="ECO:0007669"/>
    <property type="project" value="UniProtKB-KW"/>
</dbReference>
<evidence type="ECO:0000313" key="5">
    <source>
        <dbReference type="EMBL" id="OWR00372.1"/>
    </source>
</evidence>
<dbReference type="OrthoDB" id="5638848at2"/>
<dbReference type="GO" id="GO:0016787">
    <property type="term" value="F:hydrolase activity"/>
    <property type="evidence" value="ECO:0007669"/>
    <property type="project" value="UniProtKB-KW"/>
</dbReference>
<dbReference type="Pfam" id="PF03308">
    <property type="entry name" value="MeaB"/>
    <property type="match status" value="1"/>
</dbReference>
<name>A0A246K4P0_9SPHN</name>
<evidence type="ECO:0000256" key="1">
    <source>
        <dbReference type="ARBA" id="ARBA00022741"/>
    </source>
</evidence>
<evidence type="ECO:0000256" key="4">
    <source>
        <dbReference type="ARBA" id="ARBA00023186"/>
    </source>
</evidence>
<evidence type="ECO:0000313" key="6">
    <source>
        <dbReference type="Proteomes" id="UP000197097"/>
    </source>
</evidence>
<evidence type="ECO:0000256" key="3">
    <source>
        <dbReference type="ARBA" id="ARBA00023134"/>
    </source>
</evidence>
<reference evidence="5 6" key="1">
    <citation type="journal article" date="2002" name="Int. J. Syst. Evol. Microbiol.">
        <title>Sphingopyxis witflariensis sp. nov., isolated from activated sludge.</title>
        <authorList>
            <person name="Kampfer P."/>
            <person name="Witzenberger R."/>
            <person name="Denner E.B."/>
            <person name="Busse H.J."/>
            <person name="Neef A."/>
        </authorList>
    </citation>
    <scope>NUCLEOTIDE SEQUENCE [LARGE SCALE GENOMIC DNA]</scope>
    <source>
        <strain evidence="5 6">DSM 14551</strain>
    </source>
</reference>
<keyword evidence="1" id="KW-0547">Nucleotide-binding</keyword>
<dbReference type="Gene3D" id="3.40.50.300">
    <property type="entry name" value="P-loop containing nucleotide triphosphate hydrolases"/>
    <property type="match status" value="1"/>
</dbReference>
<accession>A0A246K4P0</accession>
<dbReference type="RefSeq" id="WP_088471865.1">
    <property type="nucleotide sequence ID" value="NZ_NISJ01000002.1"/>
</dbReference>
<keyword evidence="3" id="KW-0342">GTP-binding</keyword>
<dbReference type="InterPro" id="IPR027417">
    <property type="entry name" value="P-loop_NTPase"/>
</dbReference>
<organism evidence="5 6">
    <name type="scientific">Sphingopyxis witflariensis</name>
    <dbReference type="NCBI Taxonomy" id="173675"/>
    <lineage>
        <taxon>Bacteria</taxon>
        <taxon>Pseudomonadati</taxon>
        <taxon>Pseudomonadota</taxon>
        <taxon>Alphaproteobacteria</taxon>
        <taxon>Sphingomonadales</taxon>
        <taxon>Sphingomonadaceae</taxon>
        <taxon>Sphingopyxis</taxon>
    </lineage>
</organism>
<keyword evidence="6" id="KW-1185">Reference proteome</keyword>
<proteinExistence type="predicted"/>
<dbReference type="Proteomes" id="UP000197097">
    <property type="component" value="Unassembled WGS sequence"/>
</dbReference>
<evidence type="ECO:0000256" key="2">
    <source>
        <dbReference type="ARBA" id="ARBA00022801"/>
    </source>
</evidence>